<feature type="transmembrane region" description="Helical" evidence="1">
    <location>
        <begin position="133"/>
        <end position="152"/>
    </location>
</feature>
<proteinExistence type="predicted"/>
<feature type="transmembrane region" description="Helical" evidence="1">
    <location>
        <begin position="164"/>
        <end position="182"/>
    </location>
</feature>
<dbReference type="RefSeq" id="WP_073148461.1">
    <property type="nucleotide sequence ID" value="NZ_FQYY01000002.1"/>
</dbReference>
<feature type="transmembrane region" description="Helical" evidence="1">
    <location>
        <begin position="86"/>
        <end position="105"/>
    </location>
</feature>
<dbReference type="STRING" id="579105.SAMN04488096_102238"/>
<keyword evidence="1" id="KW-0472">Membrane</keyword>
<dbReference type="AlphaFoldDB" id="A0A1M6BVG3"/>
<dbReference type="Proteomes" id="UP000184225">
    <property type="component" value="Unassembled WGS sequence"/>
</dbReference>
<accession>A0A1M6BVG3</accession>
<keyword evidence="3" id="KW-1185">Reference proteome</keyword>
<sequence length="183" mass="20024">MKRIISVITFFLIIAIHLIFLTSILVEKVNEIWVLLGIILVTSLITYAYYHSTTDQEDHFLADLQDIFYIAIGGIFTYFLSVELKLGSVIAAGIVGTVASIPPYLPKNSKIFRRIPATVYCGAFVGMSQKTLASGYSFILFACLLTGILFIGSKNLFNGYGGKLGTLAFGGVAFTSLLIYLLV</sequence>
<evidence type="ECO:0000313" key="2">
    <source>
        <dbReference type="EMBL" id="SHI52739.1"/>
    </source>
</evidence>
<reference evidence="2 3" key="1">
    <citation type="submission" date="2016-11" db="EMBL/GenBank/DDBJ databases">
        <authorList>
            <person name="Jaros S."/>
            <person name="Januszkiewicz K."/>
            <person name="Wedrychowicz H."/>
        </authorList>
    </citation>
    <scope>NUCLEOTIDE SEQUENCE [LARGE SCALE GENOMIC DNA]</scope>
    <source>
        <strain evidence="2 3">DSM 21425</strain>
    </source>
</reference>
<name>A0A1M6BVG3_9FLAO</name>
<dbReference type="OrthoDB" id="6333271at2"/>
<feature type="transmembrane region" description="Helical" evidence="1">
    <location>
        <begin position="62"/>
        <end position="80"/>
    </location>
</feature>
<dbReference type="EMBL" id="FQYY01000002">
    <property type="protein sequence ID" value="SHI52739.1"/>
    <property type="molecule type" value="Genomic_DNA"/>
</dbReference>
<evidence type="ECO:0000313" key="3">
    <source>
        <dbReference type="Proteomes" id="UP000184225"/>
    </source>
</evidence>
<organism evidence="2 3">
    <name type="scientific">Mesonia phycicola</name>
    <dbReference type="NCBI Taxonomy" id="579105"/>
    <lineage>
        <taxon>Bacteria</taxon>
        <taxon>Pseudomonadati</taxon>
        <taxon>Bacteroidota</taxon>
        <taxon>Flavobacteriia</taxon>
        <taxon>Flavobacteriales</taxon>
        <taxon>Flavobacteriaceae</taxon>
        <taxon>Mesonia</taxon>
    </lineage>
</organism>
<keyword evidence="1" id="KW-1133">Transmembrane helix</keyword>
<keyword evidence="1" id="KW-0812">Transmembrane</keyword>
<evidence type="ECO:0000256" key="1">
    <source>
        <dbReference type="SAM" id="Phobius"/>
    </source>
</evidence>
<gene>
    <name evidence="2" type="ORF">SAMN04488096_102238</name>
</gene>
<feature type="transmembrane region" description="Helical" evidence="1">
    <location>
        <begin position="32"/>
        <end position="50"/>
    </location>
</feature>
<feature type="transmembrane region" description="Helical" evidence="1">
    <location>
        <begin position="7"/>
        <end position="26"/>
    </location>
</feature>
<protein>
    <submittedName>
        <fullName evidence="2">Uncharacterized protein</fullName>
    </submittedName>
</protein>